<keyword evidence="6" id="KW-1185">Reference proteome</keyword>
<dbReference type="EMBL" id="JBHULB010000007">
    <property type="protein sequence ID" value="MFD2586319.1"/>
    <property type="molecule type" value="Genomic_DNA"/>
</dbReference>
<dbReference type="RefSeq" id="WP_377765898.1">
    <property type="nucleotide sequence ID" value="NZ_JBHULB010000007.1"/>
</dbReference>
<sequence>MAFVTFGEIMLRLTPSDHATRIRTAQSFGVNYAGSESNVASSLAILGNEVQFVTKLPLNALGDACLMSLQGFGVRTEDILRGGKRIGAYFIEIGSSIRPSSVVYDRADSAISTISSNEFDWQSILKGKQWLFISGITPALSKSCAEETVKAARIAKAMGVKVSFDMNFRRTLWKDKNDARHIFDSILEHTNLLFGNSGVIQDVYKMSFEGENAYSRTERALEKAKEKFGVKNLAFTIREHDSASENRLSGICSVDGELTTSSTYNVNVLDRFGTGDAFAAGFLHGLSKKWSSQKCVDFATAAFALKHTIKGDQHTSTENEILSIMDGNTSGHVLR</sequence>
<dbReference type="PANTHER" id="PTHR43320:SF2">
    <property type="entry name" value="2-DEHYDRO-3-DEOXYGLUCONOKINASE_2-DEHYDRO-3-DEOXYGALACTONOKINASE"/>
    <property type="match status" value="1"/>
</dbReference>
<feature type="domain" description="Carbohydrate kinase PfkB" evidence="4">
    <location>
        <begin position="4"/>
        <end position="314"/>
    </location>
</feature>
<keyword evidence="2" id="KW-0808">Transferase</keyword>
<evidence type="ECO:0000313" key="6">
    <source>
        <dbReference type="Proteomes" id="UP001597526"/>
    </source>
</evidence>
<dbReference type="GO" id="GO:0016301">
    <property type="term" value="F:kinase activity"/>
    <property type="evidence" value="ECO:0007669"/>
    <property type="project" value="UniProtKB-KW"/>
</dbReference>
<reference evidence="6" key="1">
    <citation type="journal article" date="2019" name="Int. J. Syst. Evol. Microbiol.">
        <title>The Global Catalogue of Microorganisms (GCM) 10K type strain sequencing project: providing services to taxonomists for standard genome sequencing and annotation.</title>
        <authorList>
            <consortium name="The Broad Institute Genomics Platform"/>
            <consortium name="The Broad Institute Genome Sequencing Center for Infectious Disease"/>
            <person name="Wu L."/>
            <person name="Ma J."/>
        </authorList>
    </citation>
    <scope>NUCLEOTIDE SEQUENCE [LARGE SCALE GENOMIC DNA]</scope>
    <source>
        <strain evidence="6">KCTC 52368</strain>
    </source>
</reference>
<dbReference type="Proteomes" id="UP001597526">
    <property type="component" value="Unassembled WGS sequence"/>
</dbReference>
<evidence type="ECO:0000256" key="2">
    <source>
        <dbReference type="ARBA" id="ARBA00022679"/>
    </source>
</evidence>
<dbReference type="SUPFAM" id="SSF53613">
    <property type="entry name" value="Ribokinase-like"/>
    <property type="match status" value="1"/>
</dbReference>
<proteinExistence type="inferred from homology"/>
<dbReference type="CDD" id="cd01166">
    <property type="entry name" value="KdgK"/>
    <property type="match status" value="1"/>
</dbReference>
<comment type="caution">
    <text evidence="5">The sequence shown here is derived from an EMBL/GenBank/DDBJ whole genome shotgun (WGS) entry which is preliminary data.</text>
</comment>
<dbReference type="Pfam" id="PF00294">
    <property type="entry name" value="PfkB"/>
    <property type="match status" value="1"/>
</dbReference>
<dbReference type="Gene3D" id="3.40.1190.20">
    <property type="match status" value="1"/>
</dbReference>
<organism evidence="5 6">
    <name type="scientific">Croceitalea marina</name>
    <dbReference type="NCBI Taxonomy" id="1775166"/>
    <lineage>
        <taxon>Bacteria</taxon>
        <taxon>Pseudomonadati</taxon>
        <taxon>Bacteroidota</taxon>
        <taxon>Flavobacteriia</taxon>
        <taxon>Flavobacteriales</taxon>
        <taxon>Flavobacteriaceae</taxon>
        <taxon>Croceitalea</taxon>
    </lineage>
</organism>
<comment type="similarity">
    <text evidence="1">Belongs to the carbohydrate kinase PfkB family.</text>
</comment>
<dbReference type="InterPro" id="IPR052700">
    <property type="entry name" value="Carb_kinase_PfkB-like"/>
</dbReference>
<protein>
    <submittedName>
        <fullName evidence="5">PfkB family carbohydrate kinase</fullName>
    </submittedName>
</protein>
<name>A0ABW5MT24_9FLAO</name>
<keyword evidence="3 5" id="KW-0418">Kinase</keyword>
<dbReference type="InterPro" id="IPR029056">
    <property type="entry name" value="Ribokinase-like"/>
</dbReference>
<gene>
    <name evidence="5" type="ORF">ACFSQJ_05230</name>
</gene>
<evidence type="ECO:0000256" key="1">
    <source>
        <dbReference type="ARBA" id="ARBA00010688"/>
    </source>
</evidence>
<accession>A0ABW5MT24</accession>
<evidence type="ECO:0000256" key="3">
    <source>
        <dbReference type="ARBA" id="ARBA00022777"/>
    </source>
</evidence>
<evidence type="ECO:0000313" key="5">
    <source>
        <dbReference type="EMBL" id="MFD2586319.1"/>
    </source>
</evidence>
<dbReference type="PANTHER" id="PTHR43320">
    <property type="entry name" value="SUGAR KINASE"/>
    <property type="match status" value="1"/>
</dbReference>
<dbReference type="InterPro" id="IPR011611">
    <property type="entry name" value="PfkB_dom"/>
</dbReference>
<evidence type="ECO:0000259" key="4">
    <source>
        <dbReference type="Pfam" id="PF00294"/>
    </source>
</evidence>